<protein>
    <submittedName>
        <fullName evidence="2">Uncharacterized protein</fullName>
    </submittedName>
</protein>
<feature type="compositionally biased region" description="Basic residues" evidence="1">
    <location>
        <begin position="69"/>
        <end position="89"/>
    </location>
</feature>
<evidence type="ECO:0000313" key="2">
    <source>
        <dbReference type="EMBL" id="RKN38142.1"/>
    </source>
</evidence>
<comment type="caution">
    <text evidence="2">The sequence shown here is derived from an EMBL/GenBank/DDBJ whole genome shotgun (WGS) entry which is preliminary data.</text>
</comment>
<reference evidence="2 3" key="1">
    <citation type="journal article" date="2014" name="Int. J. Syst. Evol. Microbiol.">
        <title>Streptomyces hoynatensis sp. nov., isolated from deep marine sediment.</title>
        <authorList>
            <person name="Veyisoglu A."/>
            <person name="Sahin N."/>
        </authorList>
    </citation>
    <scope>NUCLEOTIDE SEQUENCE [LARGE SCALE GENOMIC DNA]</scope>
    <source>
        <strain evidence="2 3">KCTC 29097</strain>
    </source>
</reference>
<keyword evidence="3" id="KW-1185">Reference proteome</keyword>
<dbReference type="Proteomes" id="UP000272474">
    <property type="component" value="Unassembled WGS sequence"/>
</dbReference>
<dbReference type="AlphaFoldDB" id="A0A3A9YQ69"/>
<proteinExistence type="predicted"/>
<accession>A0A3A9YQ69</accession>
<feature type="region of interest" description="Disordered" evidence="1">
    <location>
        <begin position="1"/>
        <end position="107"/>
    </location>
</feature>
<gene>
    <name evidence="2" type="ORF">D7294_25170</name>
</gene>
<dbReference type="EMBL" id="RBAL01000019">
    <property type="protein sequence ID" value="RKN38142.1"/>
    <property type="molecule type" value="Genomic_DNA"/>
</dbReference>
<evidence type="ECO:0000313" key="3">
    <source>
        <dbReference type="Proteomes" id="UP000272474"/>
    </source>
</evidence>
<sequence>MSPATAAARAARRAGGRRSSFAAGEAVPGPRPAATVRRTRRDAARWRPGPGRTSAWRERTAAAFGGGRHPPRRGAHRRVPGRAWRRGRGRAGAGGAPEAGGAGPEAGVLGVASSVRESSTLHETRIAA</sequence>
<feature type="compositionally biased region" description="Gly residues" evidence="1">
    <location>
        <begin position="90"/>
        <end position="104"/>
    </location>
</feature>
<evidence type="ECO:0000256" key="1">
    <source>
        <dbReference type="SAM" id="MobiDB-lite"/>
    </source>
</evidence>
<feature type="compositionally biased region" description="Low complexity" evidence="1">
    <location>
        <begin position="17"/>
        <end position="36"/>
    </location>
</feature>
<name>A0A3A9YQ69_9ACTN</name>
<organism evidence="2 3">
    <name type="scientific">Streptomyces hoynatensis</name>
    <dbReference type="NCBI Taxonomy" id="1141874"/>
    <lineage>
        <taxon>Bacteria</taxon>
        <taxon>Bacillati</taxon>
        <taxon>Actinomycetota</taxon>
        <taxon>Actinomycetes</taxon>
        <taxon>Kitasatosporales</taxon>
        <taxon>Streptomycetaceae</taxon>
        <taxon>Streptomyces</taxon>
    </lineage>
</organism>